<dbReference type="GO" id="GO:0000981">
    <property type="term" value="F:DNA-binding transcription factor activity, RNA polymerase II-specific"/>
    <property type="evidence" value="ECO:0007669"/>
    <property type="project" value="InterPro"/>
</dbReference>
<dbReference type="Proteomes" id="UP000696280">
    <property type="component" value="Unassembled WGS sequence"/>
</dbReference>
<dbReference type="PANTHER" id="PTHR36206:SF4">
    <property type="entry name" value="HYPOTHETICAL CONSERVED PROTEIN (EUROFUNG)-RELATED"/>
    <property type="match status" value="1"/>
</dbReference>
<keyword evidence="3" id="KW-0805">Transcription regulation</keyword>
<dbReference type="Pfam" id="PF11951">
    <property type="entry name" value="Fungal_trans_2"/>
    <property type="match status" value="1"/>
</dbReference>
<keyword evidence="1" id="KW-0479">Metal-binding</keyword>
<proteinExistence type="predicted"/>
<evidence type="ECO:0000256" key="1">
    <source>
        <dbReference type="ARBA" id="ARBA00022723"/>
    </source>
</evidence>
<evidence type="ECO:0000256" key="5">
    <source>
        <dbReference type="ARBA" id="ARBA00023163"/>
    </source>
</evidence>
<organism evidence="8 9">
    <name type="scientific">Hymenoscyphus fraxineus</name>
    <dbReference type="NCBI Taxonomy" id="746836"/>
    <lineage>
        <taxon>Eukaryota</taxon>
        <taxon>Fungi</taxon>
        <taxon>Dikarya</taxon>
        <taxon>Ascomycota</taxon>
        <taxon>Pezizomycotina</taxon>
        <taxon>Leotiomycetes</taxon>
        <taxon>Helotiales</taxon>
        <taxon>Helotiaceae</taxon>
        <taxon>Hymenoscyphus</taxon>
    </lineage>
</organism>
<dbReference type="SMART" id="SM00066">
    <property type="entry name" value="GAL4"/>
    <property type="match status" value="1"/>
</dbReference>
<dbReference type="EMBL" id="CAJVRL010000077">
    <property type="protein sequence ID" value="CAG8957177.1"/>
    <property type="molecule type" value="Genomic_DNA"/>
</dbReference>
<dbReference type="PROSITE" id="PS50048">
    <property type="entry name" value="ZN2_CY6_FUNGAL_2"/>
    <property type="match status" value="1"/>
</dbReference>
<evidence type="ECO:0000256" key="3">
    <source>
        <dbReference type="ARBA" id="ARBA00023015"/>
    </source>
</evidence>
<keyword evidence="6" id="KW-0539">Nucleus</keyword>
<dbReference type="InterPro" id="IPR052360">
    <property type="entry name" value="Transcr_Regulatory_Proteins"/>
</dbReference>
<protein>
    <recommendedName>
        <fullName evidence="7">Zn(2)-C6 fungal-type domain-containing protein</fullName>
    </recommendedName>
</protein>
<dbReference type="Gene3D" id="4.10.240.10">
    <property type="entry name" value="Zn(2)-C6 fungal-type DNA-binding domain"/>
    <property type="match status" value="1"/>
</dbReference>
<dbReference type="InterPro" id="IPR021858">
    <property type="entry name" value="Fun_TF"/>
</dbReference>
<dbReference type="OrthoDB" id="416217at2759"/>
<keyword evidence="4" id="KW-0238">DNA-binding</keyword>
<keyword evidence="9" id="KW-1185">Reference proteome</keyword>
<dbReference type="SUPFAM" id="SSF57701">
    <property type="entry name" value="Zn2/Cys6 DNA-binding domain"/>
    <property type="match status" value="1"/>
</dbReference>
<dbReference type="PROSITE" id="PS00463">
    <property type="entry name" value="ZN2_CY6_FUNGAL_1"/>
    <property type="match status" value="1"/>
</dbReference>
<evidence type="ECO:0000256" key="6">
    <source>
        <dbReference type="ARBA" id="ARBA00023242"/>
    </source>
</evidence>
<evidence type="ECO:0000313" key="8">
    <source>
        <dbReference type="EMBL" id="CAG8957177.1"/>
    </source>
</evidence>
<keyword evidence="5" id="KW-0804">Transcription</keyword>
<evidence type="ECO:0000259" key="7">
    <source>
        <dbReference type="PROSITE" id="PS50048"/>
    </source>
</evidence>
<feature type="domain" description="Zn(2)-C6 fungal-type" evidence="7">
    <location>
        <begin position="97"/>
        <end position="127"/>
    </location>
</feature>
<dbReference type="GO" id="GO:0008270">
    <property type="term" value="F:zinc ion binding"/>
    <property type="evidence" value="ECO:0007669"/>
    <property type="project" value="InterPro"/>
</dbReference>
<evidence type="ECO:0000256" key="2">
    <source>
        <dbReference type="ARBA" id="ARBA00022833"/>
    </source>
</evidence>
<dbReference type="InterPro" id="IPR001138">
    <property type="entry name" value="Zn2Cys6_DnaBD"/>
</dbReference>
<dbReference type="AlphaFoldDB" id="A0A9N9L540"/>
<gene>
    <name evidence="8" type="ORF">HYFRA_00009378</name>
</gene>
<accession>A0A9N9L540</accession>
<name>A0A9N9L540_9HELO</name>
<evidence type="ECO:0000256" key="4">
    <source>
        <dbReference type="ARBA" id="ARBA00023125"/>
    </source>
</evidence>
<dbReference type="CDD" id="cd00067">
    <property type="entry name" value="GAL4"/>
    <property type="match status" value="1"/>
</dbReference>
<sequence length="311" mass="34771">MDKRNPGKGAYPKRRSVVSIYATPNKMNTLSGARRATACQNSPSLIHHEPQPNSPISNFNLSKTMKHPVPFEATKPNQLTNKRTRPKARGTSKVKTGCQTCKIRRKKCDEKKPSCTPCLTTSRPCEFAKLPIPTPTPNPHTRPRTSLSPLESTYLDYFLQINIPESSLYFSPIWTTLLLQNMLLEPSLLHSVLAIGALSRTHYHPSPHSPSHNTMSDCRKFGLHHYNLAIRASQKLLDQRKWKILVLGSMLFINLEVFMGWGNRVQMLLAGARGILGTCGEGREDDEVVGILRGALGLIEGQFEGFRGFCI</sequence>
<dbReference type="Pfam" id="PF00172">
    <property type="entry name" value="Zn_clus"/>
    <property type="match status" value="1"/>
</dbReference>
<dbReference type="InterPro" id="IPR036864">
    <property type="entry name" value="Zn2-C6_fun-type_DNA-bd_sf"/>
</dbReference>
<keyword evidence="2" id="KW-0862">Zinc</keyword>
<evidence type="ECO:0000313" key="9">
    <source>
        <dbReference type="Proteomes" id="UP000696280"/>
    </source>
</evidence>
<comment type="caution">
    <text evidence="8">The sequence shown here is derived from an EMBL/GenBank/DDBJ whole genome shotgun (WGS) entry which is preliminary data.</text>
</comment>
<reference evidence="8" key="1">
    <citation type="submission" date="2021-07" db="EMBL/GenBank/DDBJ databases">
        <authorList>
            <person name="Durling M."/>
        </authorList>
    </citation>
    <scope>NUCLEOTIDE SEQUENCE</scope>
</reference>
<dbReference type="GO" id="GO:0003677">
    <property type="term" value="F:DNA binding"/>
    <property type="evidence" value="ECO:0007669"/>
    <property type="project" value="UniProtKB-KW"/>
</dbReference>
<dbReference type="PANTHER" id="PTHR36206">
    <property type="entry name" value="ASPERCRYPTIN BIOSYNTHESIS CLUSTER-SPECIFIC TRANSCRIPTION REGULATOR ATNN-RELATED"/>
    <property type="match status" value="1"/>
</dbReference>